<gene>
    <name evidence="2" type="ORF">BOTBODRAFT_97703</name>
</gene>
<dbReference type="Proteomes" id="UP000027195">
    <property type="component" value="Unassembled WGS sequence"/>
</dbReference>
<feature type="non-terminal residue" evidence="2">
    <location>
        <position position="1"/>
    </location>
</feature>
<reference evidence="3" key="1">
    <citation type="journal article" date="2014" name="Proc. Natl. Acad. Sci. U.S.A.">
        <title>Extensive sampling of basidiomycete genomes demonstrates inadequacy of the white-rot/brown-rot paradigm for wood decay fungi.</title>
        <authorList>
            <person name="Riley R."/>
            <person name="Salamov A.A."/>
            <person name="Brown D.W."/>
            <person name="Nagy L.G."/>
            <person name="Floudas D."/>
            <person name="Held B.W."/>
            <person name="Levasseur A."/>
            <person name="Lombard V."/>
            <person name="Morin E."/>
            <person name="Otillar R."/>
            <person name="Lindquist E.A."/>
            <person name="Sun H."/>
            <person name="LaButti K.M."/>
            <person name="Schmutz J."/>
            <person name="Jabbour D."/>
            <person name="Luo H."/>
            <person name="Baker S.E."/>
            <person name="Pisabarro A.G."/>
            <person name="Walton J.D."/>
            <person name="Blanchette R.A."/>
            <person name="Henrissat B."/>
            <person name="Martin F."/>
            <person name="Cullen D."/>
            <person name="Hibbett D.S."/>
            <person name="Grigoriev I.V."/>
        </authorList>
    </citation>
    <scope>NUCLEOTIDE SEQUENCE [LARGE SCALE GENOMIC DNA]</scope>
    <source>
        <strain evidence="3">FD-172 SS1</strain>
    </source>
</reference>
<evidence type="ECO:0000313" key="2">
    <source>
        <dbReference type="EMBL" id="KDQ10993.1"/>
    </source>
</evidence>
<protein>
    <submittedName>
        <fullName evidence="2">Uncharacterized protein</fullName>
    </submittedName>
</protein>
<feature type="region of interest" description="Disordered" evidence="1">
    <location>
        <begin position="113"/>
        <end position="133"/>
    </location>
</feature>
<dbReference type="AlphaFoldDB" id="A0A067M5E1"/>
<keyword evidence="3" id="KW-1185">Reference proteome</keyword>
<name>A0A067M5E1_BOTB1</name>
<sequence>DTPSASFYRLYQFFVIDWIIQFQNDLEYFWGQSTWALSNLPDPGLGCDGLPEQEAKIRKAIMAGLTHIMEMAYNRLISRGLPRDASAIVEDWAELKSRPRVLERIPKWAEETERLEPQVELPDGKGKMSGEDD</sequence>
<proteinExistence type="predicted"/>
<organism evidence="2 3">
    <name type="scientific">Botryobasidium botryosum (strain FD-172 SS1)</name>
    <dbReference type="NCBI Taxonomy" id="930990"/>
    <lineage>
        <taxon>Eukaryota</taxon>
        <taxon>Fungi</taxon>
        <taxon>Dikarya</taxon>
        <taxon>Basidiomycota</taxon>
        <taxon>Agaricomycotina</taxon>
        <taxon>Agaricomycetes</taxon>
        <taxon>Cantharellales</taxon>
        <taxon>Botryobasidiaceae</taxon>
        <taxon>Botryobasidium</taxon>
    </lineage>
</organism>
<dbReference type="EMBL" id="KL198062">
    <property type="protein sequence ID" value="KDQ10993.1"/>
    <property type="molecule type" value="Genomic_DNA"/>
</dbReference>
<evidence type="ECO:0000256" key="1">
    <source>
        <dbReference type="SAM" id="MobiDB-lite"/>
    </source>
</evidence>
<dbReference type="InParanoid" id="A0A067M5E1"/>
<evidence type="ECO:0000313" key="3">
    <source>
        <dbReference type="Proteomes" id="UP000027195"/>
    </source>
</evidence>
<feature type="non-terminal residue" evidence="2">
    <location>
        <position position="133"/>
    </location>
</feature>
<accession>A0A067M5E1</accession>
<dbReference type="HOGENOM" id="CLU_082473_0_0_1"/>
<dbReference type="OrthoDB" id="5422293at2759"/>